<dbReference type="InterPro" id="IPR012338">
    <property type="entry name" value="Beta-lactam/transpept-like"/>
</dbReference>
<name>C6CCI9_MUSP7</name>
<dbReference type="PANTHER" id="PTHR46825:SF7">
    <property type="entry name" value="D-ALANYL-D-ALANINE CARBOXYPEPTIDASE"/>
    <property type="match status" value="1"/>
</dbReference>
<accession>C6CCI9</accession>
<dbReference type="Proteomes" id="UP000002734">
    <property type="component" value="Chromosome"/>
</dbReference>
<protein>
    <submittedName>
        <fullName evidence="2">Beta-lactamase</fullName>
    </submittedName>
</protein>
<keyword evidence="3" id="KW-1185">Reference proteome</keyword>
<evidence type="ECO:0000313" key="3">
    <source>
        <dbReference type="Proteomes" id="UP000002734"/>
    </source>
</evidence>
<evidence type="ECO:0000313" key="2">
    <source>
        <dbReference type="EMBL" id="ACS86832.1"/>
    </source>
</evidence>
<dbReference type="EMBL" id="CP001654">
    <property type="protein sequence ID" value="ACS86832.1"/>
    <property type="molecule type" value="Genomic_DNA"/>
</dbReference>
<dbReference type="SUPFAM" id="SSF56601">
    <property type="entry name" value="beta-lactamase/transpeptidase-like"/>
    <property type="match status" value="1"/>
</dbReference>
<evidence type="ECO:0000259" key="1">
    <source>
        <dbReference type="Pfam" id="PF00144"/>
    </source>
</evidence>
<dbReference type="PANTHER" id="PTHR46825">
    <property type="entry name" value="D-ALANYL-D-ALANINE-CARBOXYPEPTIDASE/ENDOPEPTIDASE AMPH"/>
    <property type="match status" value="1"/>
</dbReference>
<dbReference type="AlphaFoldDB" id="C6CCI9"/>
<proteinExistence type="predicted"/>
<dbReference type="STRING" id="579405.Dd703_3061"/>
<dbReference type="Gene3D" id="3.40.710.10">
    <property type="entry name" value="DD-peptidase/beta-lactamase superfamily"/>
    <property type="match status" value="1"/>
</dbReference>
<organism evidence="2 3">
    <name type="scientific">Musicola paradisiaca (strain Ech703)</name>
    <name type="common">Dickeya paradisiaca</name>
    <name type="synonym">Dickeya dadantii</name>
    <dbReference type="NCBI Taxonomy" id="579405"/>
    <lineage>
        <taxon>Bacteria</taxon>
        <taxon>Pseudomonadati</taxon>
        <taxon>Pseudomonadota</taxon>
        <taxon>Gammaproteobacteria</taxon>
        <taxon>Enterobacterales</taxon>
        <taxon>Pectobacteriaceae</taxon>
        <taxon>Musicola</taxon>
    </lineage>
</organism>
<sequence>MNYHFRKEALQRSLTCWQRVAPCLGCNISVMDSLGNHWHSASGYAQLESDNPLQPLSKCYIYSISKVFTAIRILQLVKQGRMVLDEKVAVYLGDLGLSSDITVRQLLNHTAGVPNYTGFSEYDPAVKERPGQPWGFAETLRRAGEQEADFPPGEGWEYSNTGYMLLARLIEVVTDQSYDHNITQHIIHPLGLQNTRVATDIDRGELIPGYSRKLNHEGILQDITSIYHPGWCHTGVLTSTTEDICQLFIALFNGKLIDAELLDEMCGFVSIGRRAGDFFPNPGYGLGLMIDPDWGTAGLYGHGGEGPGFNTWAVYIPDFNGHWLAITIFCNTSMPGQPVHLVSDLLRTLSA</sequence>
<dbReference type="InterPro" id="IPR001466">
    <property type="entry name" value="Beta-lactam-related"/>
</dbReference>
<dbReference type="KEGG" id="dda:Dd703_3061"/>
<reference evidence="2" key="1">
    <citation type="submission" date="2009-06" db="EMBL/GenBank/DDBJ databases">
        <title>Complete sequence of Dickeya dadantii Ech703.</title>
        <authorList>
            <consortium name="US DOE Joint Genome Institute"/>
            <person name="Lucas S."/>
            <person name="Copeland A."/>
            <person name="Lapidus A."/>
            <person name="Glavina del Rio T."/>
            <person name="Dalin E."/>
            <person name="Tice H."/>
            <person name="Bruce D."/>
            <person name="Goodwin L."/>
            <person name="Pitluck S."/>
            <person name="Chertkov O."/>
            <person name="Brettin T."/>
            <person name="Detter J.C."/>
            <person name="Han C."/>
            <person name="Larimer F."/>
            <person name="Land M."/>
            <person name="Hauser L."/>
            <person name="Kyrpides N."/>
            <person name="Mikhailova N."/>
            <person name="Balakrishnan V."/>
            <person name="Glasner J."/>
            <person name="Perna N.T."/>
        </authorList>
    </citation>
    <scope>NUCLEOTIDE SEQUENCE [LARGE SCALE GENOMIC DNA]</scope>
    <source>
        <strain evidence="2">Ech703</strain>
    </source>
</reference>
<gene>
    <name evidence="2" type="ordered locus">Dd703_3061</name>
</gene>
<dbReference type="RefSeq" id="WP_015854733.1">
    <property type="nucleotide sequence ID" value="NC_012880.1"/>
</dbReference>
<dbReference type="Pfam" id="PF00144">
    <property type="entry name" value="Beta-lactamase"/>
    <property type="match status" value="1"/>
</dbReference>
<dbReference type="InterPro" id="IPR050491">
    <property type="entry name" value="AmpC-like"/>
</dbReference>
<feature type="domain" description="Beta-lactamase-related" evidence="1">
    <location>
        <begin position="28"/>
        <end position="335"/>
    </location>
</feature>
<dbReference type="HOGENOM" id="CLU_020027_2_1_6"/>
<dbReference type="eggNOG" id="COG1680">
    <property type="taxonomic scope" value="Bacteria"/>
</dbReference>